<evidence type="ECO:0000256" key="11">
    <source>
        <dbReference type="RuleBase" id="RU004005"/>
    </source>
</evidence>
<comment type="function">
    <text evidence="8">This protein binds specifically to 23S rRNA; its binding is stimulated by other ribosomal proteins, e.g. L4, L17, and L20. It is important during the early stages of 50S assembly. It makes multiple contacts with different domains of the 23S rRNA in the assembled 50S subunit and ribosome.</text>
</comment>
<evidence type="ECO:0000256" key="10">
    <source>
        <dbReference type="HAMAP-Rule" id="MF_01331"/>
    </source>
</evidence>
<dbReference type="PROSITE" id="PS00464">
    <property type="entry name" value="RIBOSOMAL_L22"/>
    <property type="match status" value="1"/>
</dbReference>
<dbReference type="PANTHER" id="PTHR13501:SF8">
    <property type="entry name" value="LARGE RIBOSOMAL SUBUNIT PROTEIN UL22M"/>
    <property type="match status" value="1"/>
</dbReference>
<evidence type="ECO:0000256" key="4">
    <source>
        <dbReference type="ARBA" id="ARBA00022730"/>
    </source>
</evidence>
<dbReference type="HAMAP" id="MF_01331_B">
    <property type="entry name" value="Ribosomal_uL22_B"/>
    <property type="match status" value="1"/>
</dbReference>
<dbReference type="InterPro" id="IPR005727">
    <property type="entry name" value="Ribosomal_uL22_bac/chlpt-type"/>
</dbReference>
<sequence length="111" mass="12315">MEARATAKTLRIQPRKARLVLDLIRGKDVEEAAAILKYTPNKGGKMVGDVLHSAVANAVNNHDMDEDKLYVKECYANEGITMKRFMPRAKGSASPIHKRTSHITVVVAEKE</sequence>
<evidence type="ECO:0000313" key="15">
    <source>
        <dbReference type="Proteomes" id="UP000186341"/>
    </source>
</evidence>
<proteinExistence type="inferred from homology"/>
<dbReference type="GO" id="GO:0003735">
    <property type="term" value="F:structural constituent of ribosome"/>
    <property type="evidence" value="ECO:0007669"/>
    <property type="project" value="InterPro"/>
</dbReference>
<keyword evidence="5 10" id="KW-0694">RNA-binding</keyword>
<dbReference type="GO" id="GO:0019843">
    <property type="term" value="F:rRNA binding"/>
    <property type="evidence" value="ECO:0007669"/>
    <property type="project" value="UniProtKB-UniRule"/>
</dbReference>
<dbReference type="Proteomes" id="UP000186341">
    <property type="component" value="Unassembled WGS sequence"/>
</dbReference>
<evidence type="ECO:0000256" key="6">
    <source>
        <dbReference type="ARBA" id="ARBA00022980"/>
    </source>
</evidence>
<comment type="similarity">
    <text evidence="2 10 11">Belongs to the universal ribosomal protein uL22 family.</text>
</comment>
<evidence type="ECO:0000256" key="1">
    <source>
        <dbReference type="ARBA" id="ARBA00003478"/>
    </source>
</evidence>
<evidence type="ECO:0000256" key="8">
    <source>
        <dbReference type="ARBA" id="ARBA00025084"/>
    </source>
</evidence>
<protein>
    <recommendedName>
        <fullName evidence="9 10">Large ribosomal subunit protein uL22</fullName>
    </recommendedName>
</protein>
<dbReference type="InterPro" id="IPR036394">
    <property type="entry name" value="Ribosomal_uL22_sf"/>
</dbReference>
<evidence type="ECO:0000256" key="12">
    <source>
        <dbReference type="RuleBase" id="RU004006"/>
    </source>
</evidence>
<comment type="caution">
    <text evidence="14">The sequence shown here is derived from an EMBL/GenBank/DDBJ whole genome shotgun (WGS) entry which is preliminary data.</text>
</comment>
<evidence type="ECO:0000256" key="9">
    <source>
        <dbReference type="ARBA" id="ARBA00035207"/>
    </source>
</evidence>
<dbReference type="GO" id="GO:0022625">
    <property type="term" value="C:cytosolic large ribosomal subunit"/>
    <property type="evidence" value="ECO:0007669"/>
    <property type="project" value="TreeGrafter"/>
</dbReference>
<accession>A0A1U7NGP9</accession>
<reference evidence="14 15" key="1">
    <citation type="submission" date="2016-11" db="EMBL/GenBank/DDBJ databases">
        <title>Description of two novel members of the family Erysipelotrichaceae: Ileibacterium lipovorans gen. nov., sp. nov. and Dubosiella newyorkensis, gen. nov., sp. nov.</title>
        <authorList>
            <person name="Cox L.M."/>
            <person name="Sohn J."/>
            <person name="Tyrrell K.L."/>
            <person name="Citron D.M."/>
            <person name="Lawson P.A."/>
            <person name="Patel N.B."/>
            <person name="Iizumi T."/>
            <person name="Perez-Perez G.I."/>
            <person name="Goldstein E.J."/>
            <person name="Blaser M.J."/>
        </authorList>
    </citation>
    <scope>NUCLEOTIDE SEQUENCE [LARGE SCALE GENOMIC DNA]</scope>
    <source>
        <strain evidence="14 15">NYU-BL-A3</strain>
    </source>
</reference>
<dbReference type="FunFam" id="3.90.470.10:FF:000001">
    <property type="entry name" value="50S ribosomal protein L22"/>
    <property type="match status" value="1"/>
</dbReference>
<evidence type="ECO:0000256" key="13">
    <source>
        <dbReference type="RuleBase" id="RU004008"/>
    </source>
</evidence>
<comment type="subunit">
    <text evidence="3 10 12">Part of the 50S ribosomal subunit.</text>
</comment>
<dbReference type="InterPro" id="IPR047867">
    <property type="entry name" value="Ribosomal_uL22_bac/org-type"/>
</dbReference>
<dbReference type="GeneID" id="82202625"/>
<dbReference type="NCBIfam" id="TIGR01044">
    <property type="entry name" value="rplV_bact"/>
    <property type="match status" value="1"/>
</dbReference>
<organism evidence="14 15">
    <name type="scientific">Ileibacterium valens</name>
    <dbReference type="NCBI Taxonomy" id="1862668"/>
    <lineage>
        <taxon>Bacteria</taxon>
        <taxon>Bacillati</taxon>
        <taxon>Bacillota</taxon>
        <taxon>Erysipelotrichia</taxon>
        <taxon>Erysipelotrichales</taxon>
        <taxon>Erysipelotrichaceae</taxon>
        <taxon>Ileibacterium</taxon>
    </lineage>
</organism>
<keyword evidence="4 10" id="KW-0699">rRNA-binding</keyword>
<keyword evidence="6 10" id="KW-0689">Ribosomal protein</keyword>
<comment type="function">
    <text evidence="10 13">This protein binds specifically to 23S rRNA; its binding is stimulated by other ribosomal proteins, e.g., L4, L17, and L20. It is important during the early stages of 50S assembly. It makes multiple contacts with different domains of the 23S rRNA in the assembled 50S subunit and ribosome.</text>
</comment>
<dbReference type="CDD" id="cd00336">
    <property type="entry name" value="Ribosomal_L22"/>
    <property type="match status" value="1"/>
</dbReference>
<dbReference type="PANTHER" id="PTHR13501">
    <property type="entry name" value="CHLOROPLAST 50S RIBOSOMAL PROTEIN L22-RELATED"/>
    <property type="match status" value="1"/>
</dbReference>
<dbReference type="AlphaFoldDB" id="A0A1U7NGP9"/>
<gene>
    <name evidence="10" type="primary">rplV</name>
    <name evidence="14" type="ORF">BO222_05285</name>
</gene>
<dbReference type="InterPro" id="IPR018260">
    <property type="entry name" value="Ribosomal_uL22_CS"/>
</dbReference>
<comment type="function">
    <text evidence="1 10">The globular domain of the protein is located near the polypeptide exit tunnel on the outside of the subunit, while an extended beta-hairpin is found that lines the wall of the exit tunnel in the center of the 70S ribosome.</text>
</comment>
<dbReference type="GO" id="GO:0006412">
    <property type="term" value="P:translation"/>
    <property type="evidence" value="ECO:0007669"/>
    <property type="project" value="UniProtKB-UniRule"/>
</dbReference>
<evidence type="ECO:0000256" key="5">
    <source>
        <dbReference type="ARBA" id="ARBA00022884"/>
    </source>
</evidence>
<name>A0A1U7NGP9_9FIRM</name>
<dbReference type="Pfam" id="PF00237">
    <property type="entry name" value="Ribosomal_L22"/>
    <property type="match status" value="1"/>
</dbReference>
<keyword evidence="15" id="KW-1185">Reference proteome</keyword>
<dbReference type="OrthoDB" id="9805969at2"/>
<evidence type="ECO:0000313" key="14">
    <source>
        <dbReference type="EMBL" id="OLU40319.1"/>
    </source>
</evidence>
<evidence type="ECO:0000256" key="7">
    <source>
        <dbReference type="ARBA" id="ARBA00023274"/>
    </source>
</evidence>
<dbReference type="Gene3D" id="3.90.470.10">
    <property type="entry name" value="Ribosomal protein L22/L17"/>
    <property type="match status" value="1"/>
</dbReference>
<dbReference type="RefSeq" id="WP_075819046.1">
    <property type="nucleotide sequence ID" value="NZ_CAJUTZ010000038.1"/>
</dbReference>
<keyword evidence="7 10" id="KW-0687">Ribonucleoprotein</keyword>
<dbReference type="EMBL" id="MPJW01000111">
    <property type="protein sequence ID" value="OLU40319.1"/>
    <property type="molecule type" value="Genomic_DNA"/>
</dbReference>
<dbReference type="SUPFAM" id="SSF54843">
    <property type="entry name" value="Ribosomal protein L22"/>
    <property type="match status" value="1"/>
</dbReference>
<evidence type="ECO:0000256" key="2">
    <source>
        <dbReference type="ARBA" id="ARBA00009451"/>
    </source>
</evidence>
<evidence type="ECO:0000256" key="3">
    <source>
        <dbReference type="ARBA" id="ARBA00011838"/>
    </source>
</evidence>
<dbReference type="InterPro" id="IPR001063">
    <property type="entry name" value="Ribosomal_uL22"/>
</dbReference>